<feature type="region of interest" description="Disordered" evidence="1">
    <location>
        <begin position="597"/>
        <end position="635"/>
    </location>
</feature>
<feature type="compositionally biased region" description="Polar residues" evidence="1">
    <location>
        <begin position="612"/>
        <end position="634"/>
    </location>
</feature>
<feature type="region of interest" description="Disordered" evidence="1">
    <location>
        <begin position="153"/>
        <end position="250"/>
    </location>
</feature>
<gene>
    <name evidence="2" type="ORF">K437DRAFT_265578</name>
</gene>
<feature type="region of interest" description="Disordered" evidence="1">
    <location>
        <begin position="751"/>
        <end position="771"/>
    </location>
</feature>
<dbReference type="OrthoDB" id="2529379at2759"/>
<feature type="compositionally biased region" description="Polar residues" evidence="1">
    <location>
        <begin position="105"/>
        <end position="115"/>
    </location>
</feature>
<feature type="compositionally biased region" description="Polar residues" evidence="1">
    <location>
        <begin position="22"/>
        <end position="40"/>
    </location>
</feature>
<dbReference type="STRING" id="1037660.A0A066WI54"/>
<dbReference type="HOGENOM" id="CLU_270135_0_0_1"/>
<feature type="compositionally biased region" description="Basic and acidic residues" evidence="1">
    <location>
        <begin position="362"/>
        <end position="378"/>
    </location>
</feature>
<feature type="region of interest" description="Disordered" evidence="1">
    <location>
        <begin position="75"/>
        <end position="139"/>
    </location>
</feature>
<accession>A0A066WI54</accession>
<feature type="compositionally biased region" description="Pro residues" evidence="1">
    <location>
        <begin position="695"/>
        <end position="710"/>
    </location>
</feature>
<sequence length="1207" mass="129004">MPMRHPQLGLTPGDPDSRRSFDSQISSTGSQLHLSQQQRPGHNGRVPLSHTHSARPPSSLIAGRRPASLVIPNTHKQSMSGNVSFPPPQNDTLSNGPPQCLTPCQRGTVSLSSPATGGGAPFASSSSTQRPAPLLGPLSQPYFSSVGDVPVAPPSNTSFRSPASGAARGNVKGSGTAFDLPRPLSMQQPGSGGTPQSWMHPQQSPFSWGLSPQANSPFFQHQQRQPLLPPPPHPQPGPSASWSGAMNAPHGAPGHLEWDCAQCAALIESVYAASRETAEEEMRRRSELEAKRQQQASREEEELQRALRESLALDAEQRRRKEEAGAERVALEESLRTALQEQETESLRREAEVQTTAAALARSREQASDDARRRRSREELEQAIEARVMGESKREQELEWHRREEEERMFLQALKDESQGQASVWERMQRDDAFKPAFDAHRRHSMKIGRKSGRHGNATGTDSGSQSGTTSGGGSSIGQQGHGPLSREPEVGAEPLDELASPSMPSASDLTLGSSGPATPGDLGIALNPFTDAAEAPPLYEDVTPSPSSLHSALGVVSDSTAASIALAAPERPPLSSRSSEPRPLASMFAVLSVSPGPSLSSSPSTLHRHLPQSTPHPHSQAQAEISPLPSSMPQIPPKLPAMRQSLNGMHSRPLPRIPQSLVPALSVALSPAAVSLQHAELDSFERIIGDRDPLPTPPPPVPPPPPLPLSMPRLRSESMPSAPVAQAATLQARNLSPLPSVRTTAIEDLDSDEEENRALSSRQSQSTCSRSASIVSGASGQYNGNAGASLLSLASNIALGSGSHGQEQGLEVQSLDTKFYIPRAHVASQQSLRTVASEISHTSISRPQSTSSAAGISGACASIPRFEQKTPESVDWGYASSPFDTKLYASPQSMTVSESKQYFPTVITLRAHDGNPDARAARAAPAQTYYFVIRAQTWKALLRAMAWFGNTRIEAGPEEVVEAATSAATAESKAGPGVQEARPLTDAGACKLMIDLEFVTPQRWDVSLAPIVPEGTHGVQGSNGNDKPAFVAVCLSLVQHRSAEVSSVLAFNNRKLDTMYLQHGSARRAVILPQRPPPLPISVVDLAQRMHGAHAFSAACPSISSSSNMAASPRDLHNAIEKHDVKFFGKRRKEAGNKGQGGSRAHLTVSDDPTGMHIAATGAVSERTALERMKGAVKKLAKRRDDHELNEDLSTWITPFDLSEYG</sequence>
<evidence type="ECO:0000313" key="3">
    <source>
        <dbReference type="Proteomes" id="UP000027361"/>
    </source>
</evidence>
<dbReference type="Proteomes" id="UP000027361">
    <property type="component" value="Unassembled WGS sequence"/>
</dbReference>
<feature type="compositionally biased region" description="Basic and acidic residues" evidence="1">
    <location>
        <begin position="282"/>
        <end position="292"/>
    </location>
</feature>
<dbReference type="InParanoid" id="A0A066WI54"/>
<feature type="region of interest" description="Disordered" evidence="1">
    <location>
        <begin position="1133"/>
        <end position="1155"/>
    </location>
</feature>
<proteinExistence type="predicted"/>
<dbReference type="CDD" id="cd22249">
    <property type="entry name" value="UDM1_RNF168_RNF169-like"/>
    <property type="match status" value="1"/>
</dbReference>
<feature type="compositionally biased region" description="Polar residues" evidence="1">
    <location>
        <begin position="185"/>
        <end position="216"/>
    </location>
</feature>
<evidence type="ECO:0000256" key="1">
    <source>
        <dbReference type="SAM" id="MobiDB-lite"/>
    </source>
</evidence>
<dbReference type="PROSITE" id="PS50330">
    <property type="entry name" value="UIM"/>
    <property type="match status" value="1"/>
</dbReference>
<comment type="caution">
    <text evidence="2">The sequence shown here is derived from an EMBL/GenBank/DDBJ whole genome shotgun (WGS) entry which is preliminary data.</text>
</comment>
<dbReference type="EMBL" id="JMSN01000001">
    <property type="protein sequence ID" value="KDN53511.1"/>
    <property type="molecule type" value="Genomic_DNA"/>
</dbReference>
<feature type="compositionally biased region" description="Polar residues" evidence="1">
    <location>
        <begin position="503"/>
        <end position="517"/>
    </location>
</feature>
<evidence type="ECO:0000313" key="2">
    <source>
        <dbReference type="EMBL" id="KDN53511.1"/>
    </source>
</evidence>
<keyword evidence="3" id="KW-1185">Reference proteome</keyword>
<dbReference type="GeneID" id="25265776"/>
<dbReference type="RefSeq" id="XP_013246391.1">
    <property type="nucleotide sequence ID" value="XM_013390937.1"/>
</dbReference>
<dbReference type="OMA" id="TANEWNE"/>
<feature type="compositionally biased region" description="Low complexity" evidence="1">
    <location>
        <begin position="761"/>
        <end position="771"/>
    </location>
</feature>
<feature type="region of interest" description="Disordered" evidence="1">
    <location>
        <begin position="340"/>
        <end position="378"/>
    </location>
</feature>
<reference evidence="2 3" key="1">
    <citation type="submission" date="2014-05" db="EMBL/GenBank/DDBJ databases">
        <title>Draft genome sequence of a rare smut relative, Tilletiaria anomala UBC 951.</title>
        <authorList>
            <consortium name="DOE Joint Genome Institute"/>
            <person name="Toome M."/>
            <person name="Kuo A."/>
            <person name="Henrissat B."/>
            <person name="Lipzen A."/>
            <person name="Tritt A."/>
            <person name="Yoshinaga Y."/>
            <person name="Zane M."/>
            <person name="Barry K."/>
            <person name="Grigoriev I.V."/>
            <person name="Spatafora J.W."/>
            <person name="Aimea M.C."/>
        </authorList>
    </citation>
    <scope>NUCLEOTIDE SEQUENCE [LARGE SCALE GENOMIC DNA]</scope>
    <source>
        <strain evidence="2 3">UBC 951</strain>
    </source>
</reference>
<protein>
    <submittedName>
        <fullName evidence="2">Uncharacterized protein</fullName>
    </submittedName>
</protein>
<feature type="compositionally biased region" description="Low complexity" evidence="1">
    <location>
        <begin position="459"/>
        <end position="469"/>
    </location>
</feature>
<organism evidence="2 3">
    <name type="scientific">Tilletiaria anomala (strain ATCC 24038 / CBS 436.72 / UBC 951)</name>
    <dbReference type="NCBI Taxonomy" id="1037660"/>
    <lineage>
        <taxon>Eukaryota</taxon>
        <taxon>Fungi</taxon>
        <taxon>Dikarya</taxon>
        <taxon>Basidiomycota</taxon>
        <taxon>Ustilaginomycotina</taxon>
        <taxon>Exobasidiomycetes</taxon>
        <taxon>Georgefischeriales</taxon>
        <taxon>Tilletiariaceae</taxon>
        <taxon>Tilletiaria</taxon>
    </lineage>
</organism>
<dbReference type="InterPro" id="IPR003903">
    <property type="entry name" value="UIM_dom"/>
</dbReference>
<feature type="region of interest" description="Disordered" evidence="1">
    <location>
        <begin position="435"/>
        <end position="529"/>
    </location>
</feature>
<feature type="region of interest" description="Disordered" evidence="1">
    <location>
        <begin position="689"/>
        <end position="725"/>
    </location>
</feature>
<feature type="compositionally biased region" description="Pro residues" evidence="1">
    <location>
        <begin position="227"/>
        <end position="237"/>
    </location>
</feature>
<feature type="compositionally biased region" description="Low complexity" evidence="1">
    <location>
        <begin position="217"/>
        <end position="226"/>
    </location>
</feature>
<name>A0A066WI54_TILAU</name>
<feature type="region of interest" description="Disordered" evidence="1">
    <location>
        <begin position="1"/>
        <end position="63"/>
    </location>
</feature>
<dbReference type="AlphaFoldDB" id="A0A066WI54"/>
<feature type="compositionally biased region" description="Basic residues" evidence="1">
    <location>
        <begin position="441"/>
        <end position="454"/>
    </location>
</feature>
<feature type="region of interest" description="Disordered" evidence="1">
    <location>
        <begin position="282"/>
        <end position="303"/>
    </location>
</feature>